<evidence type="ECO:0000256" key="3">
    <source>
        <dbReference type="ARBA" id="ARBA00022475"/>
    </source>
</evidence>
<keyword evidence="3" id="KW-1003">Cell membrane</keyword>
<keyword evidence="2" id="KW-0813">Transport</keyword>
<comment type="subcellular location">
    <subcellularLocation>
        <location evidence="1 7">Cell membrane</location>
        <topology evidence="1 7">Multi-pass membrane protein</topology>
    </subcellularLocation>
</comment>
<evidence type="ECO:0000256" key="4">
    <source>
        <dbReference type="ARBA" id="ARBA00022692"/>
    </source>
</evidence>
<proteinExistence type="inferred from homology"/>
<keyword evidence="4 7" id="KW-0812">Transmembrane</keyword>
<feature type="transmembrane region" description="Helical" evidence="8">
    <location>
        <begin position="59"/>
        <end position="78"/>
    </location>
</feature>
<dbReference type="InterPro" id="IPR037185">
    <property type="entry name" value="EmrE-like"/>
</dbReference>
<keyword evidence="6 8" id="KW-0472">Membrane</keyword>
<dbReference type="Gene3D" id="1.10.3730.20">
    <property type="match status" value="1"/>
</dbReference>
<evidence type="ECO:0000256" key="8">
    <source>
        <dbReference type="SAM" id="Phobius"/>
    </source>
</evidence>
<keyword evidence="10" id="KW-1185">Reference proteome</keyword>
<protein>
    <submittedName>
        <fullName evidence="9">Paired small multidrug resistance pump</fullName>
    </submittedName>
</protein>
<evidence type="ECO:0000313" key="9">
    <source>
        <dbReference type="EMBL" id="SFL43409.1"/>
    </source>
</evidence>
<dbReference type="EMBL" id="FOTR01000001">
    <property type="protein sequence ID" value="SFL43409.1"/>
    <property type="molecule type" value="Genomic_DNA"/>
</dbReference>
<dbReference type="AlphaFoldDB" id="A0A1I4HMD9"/>
<gene>
    <name evidence="9" type="ORF">SAMN04487943_101529</name>
</gene>
<dbReference type="SUPFAM" id="SSF103481">
    <property type="entry name" value="Multidrug resistance efflux transporter EmrE"/>
    <property type="match status" value="1"/>
</dbReference>
<organism evidence="9 10">
    <name type="scientific">Gracilibacillus orientalis</name>
    <dbReference type="NCBI Taxonomy" id="334253"/>
    <lineage>
        <taxon>Bacteria</taxon>
        <taxon>Bacillati</taxon>
        <taxon>Bacillota</taxon>
        <taxon>Bacilli</taxon>
        <taxon>Bacillales</taxon>
        <taxon>Bacillaceae</taxon>
        <taxon>Gracilibacillus</taxon>
    </lineage>
</organism>
<keyword evidence="5 8" id="KW-1133">Transmembrane helix</keyword>
<dbReference type="PANTHER" id="PTHR30561:SF0">
    <property type="entry name" value="GUANIDINIUM EXPORTER"/>
    <property type="match status" value="1"/>
</dbReference>
<dbReference type="InterPro" id="IPR000390">
    <property type="entry name" value="Small_drug/metabolite_transptr"/>
</dbReference>
<dbReference type="PANTHER" id="PTHR30561">
    <property type="entry name" value="SMR FAMILY PROTON-DEPENDENT DRUG EFFLUX TRANSPORTER SUGE"/>
    <property type="match status" value="1"/>
</dbReference>
<dbReference type="FunFam" id="1.10.3730.20:FF:000001">
    <property type="entry name" value="Quaternary ammonium compound resistance transporter SugE"/>
    <property type="match status" value="1"/>
</dbReference>
<comment type="similarity">
    <text evidence="7">Belongs to the drug/metabolite transporter (DMT) superfamily. Small multidrug resistance (SMR) (TC 2.A.7.1) family.</text>
</comment>
<accession>A0A1I4HMD9</accession>
<sequence length="104" mass="11491">MAWIVLIVAGLFEMLAVLMMNQWHRQKTKMAFSSMIISFAISFLFLSIALKVIPMSMGYAIWTGIGAAGATIIGILFYNESKSAKRIFFLSLIILSVIGLKLLG</sequence>
<feature type="transmembrane region" description="Helical" evidence="8">
    <location>
        <begin position="35"/>
        <end position="53"/>
    </location>
</feature>
<evidence type="ECO:0000256" key="5">
    <source>
        <dbReference type="ARBA" id="ARBA00022989"/>
    </source>
</evidence>
<evidence type="ECO:0000256" key="1">
    <source>
        <dbReference type="ARBA" id="ARBA00004651"/>
    </source>
</evidence>
<dbReference type="STRING" id="334253.SAMN04487943_101529"/>
<dbReference type="GO" id="GO:0005886">
    <property type="term" value="C:plasma membrane"/>
    <property type="evidence" value="ECO:0007669"/>
    <property type="project" value="UniProtKB-SubCell"/>
</dbReference>
<evidence type="ECO:0000256" key="7">
    <source>
        <dbReference type="RuleBase" id="RU003942"/>
    </source>
</evidence>
<dbReference type="Proteomes" id="UP000198565">
    <property type="component" value="Unassembled WGS sequence"/>
</dbReference>
<evidence type="ECO:0000256" key="2">
    <source>
        <dbReference type="ARBA" id="ARBA00022448"/>
    </source>
</evidence>
<dbReference type="GO" id="GO:0022857">
    <property type="term" value="F:transmembrane transporter activity"/>
    <property type="evidence" value="ECO:0007669"/>
    <property type="project" value="InterPro"/>
</dbReference>
<dbReference type="RefSeq" id="WP_091480739.1">
    <property type="nucleotide sequence ID" value="NZ_FOTR01000001.1"/>
</dbReference>
<evidence type="ECO:0000256" key="6">
    <source>
        <dbReference type="ARBA" id="ARBA00023136"/>
    </source>
</evidence>
<dbReference type="InterPro" id="IPR045324">
    <property type="entry name" value="Small_multidrug_res"/>
</dbReference>
<reference evidence="10" key="1">
    <citation type="submission" date="2016-10" db="EMBL/GenBank/DDBJ databases">
        <authorList>
            <person name="Varghese N."/>
            <person name="Submissions S."/>
        </authorList>
    </citation>
    <scope>NUCLEOTIDE SEQUENCE [LARGE SCALE GENOMIC DNA]</scope>
    <source>
        <strain evidence="10">CGMCC 1.4250</strain>
    </source>
</reference>
<feature type="transmembrane region" description="Helical" evidence="8">
    <location>
        <begin position="87"/>
        <end position="103"/>
    </location>
</feature>
<feature type="transmembrane region" description="Helical" evidence="8">
    <location>
        <begin position="6"/>
        <end position="23"/>
    </location>
</feature>
<evidence type="ECO:0000313" key="10">
    <source>
        <dbReference type="Proteomes" id="UP000198565"/>
    </source>
</evidence>
<dbReference type="Pfam" id="PF00893">
    <property type="entry name" value="Multi_Drug_Res"/>
    <property type="match status" value="1"/>
</dbReference>
<name>A0A1I4HMD9_9BACI</name>